<sequence>MRMRFSLGLFVMFSSSKFRPLYIEIHAIIFRTLYCQCKIVIMNLFLQMTNPNLDIHQLKRPGIATHEQVHRQIAKAGHSPE</sequence>
<protein>
    <submittedName>
        <fullName evidence="1">Uncharacterized protein</fullName>
    </submittedName>
</protein>
<dbReference type="EMBL" id="KV419412">
    <property type="protein sequence ID" value="KZS92086.1"/>
    <property type="molecule type" value="Genomic_DNA"/>
</dbReference>
<name>A0A164T4Y8_9AGAM</name>
<reference evidence="1 2" key="1">
    <citation type="journal article" date="2016" name="Mol. Biol. Evol.">
        <title>Comparative Genomics of Early-Diverging Mushroom-Forming Fungi Provides Insights into the Origins of Lignocellulose Decay Capabilities.</title>
        <authorList>
            <person name="Nagy L.G."/>
            <person name="Riley R."/>
            <person name="Tritt A."/>
            <person name="Adam C."/>
            <person name="Daum C."/>
            <person name="Floudas D."/>
            <person name="Sun H."/>
            <person name="Yadav J.S."/>
            <person name="Pangilinan J."/>
            <person name="Larsson K.H."/>
            <person name="Matsuura K."/>
            <person name="Barry K."/>
            <person name="Labutti K."/>
            <person name="Kuo R."/>
            <person name="Ohm R.A."/>
            <person name="Bhattacharya S.S."/>
            <person name="Shirouzu T."/>
            <person name="Yoshinaga Y."/>
            <person name="Martin F.M."/>
            <person name="Grigoriev I.V."/>
            <person name="Hibbett D.S."/>
        </authorList>
    </citation>
    <scope>NUCLEOTIDE SEQUENCE [LARGE SCALE GENOMIC DNA]</scope>
    <source>
        <strain evidence="1 2">HHB9708</strain>
    </source>
</reference>
<evidence type="ECO:0000313" key="2">
    <source>
        <dbReference type="Proteomes" id="UP000076722"/>
    </source>
</evidence>
<evidence type="ECO:0000313" key="1">
    <source>
        <dbReference type="EMBL" id="KZS92086.1"/>
    </source>
</evidence>
<dbReference type="AlphaFoldDB" id="A0A164T4Y8"/>
<keyword evidence="2" id="KW-1185">Reference proteome</keyword>
<accession>A0A164T4Y8</accession>
<dbReference type="Proteomes" id="UP000076722">
    <property type="component" value="Unassembled WGS sequence"/>
</dbReference>
<gene>
    <name evidence="1" type="ORF">SISNIDRAFT_487017</name>
</gene>
<organism evidence="1 2">
    <name type="scientific">Sistotremastrum niveocremeum HHB9708</name>
    <dbReference type="NCBI Taxonomy" id="1314777"/>
    <lineage>
        <taxon>Eukaryota</taxon>
        <taxon>Fungi</taxon>
        <taxon>Dikarya</taxon>
        <taxon>Basidiomycota</taxon>
        <taxon>Agaricomycotina</taxon>
        <taxon>Agaricomycetes</taxon>
        <taxon>Sistotremastrales</taxon>
        <taxon>Sistotremastraceae</taxon>
        <taxon>Sertulicium</taxon>
        <taxon>Sertulicium niveocremeum</taxon>
    </lineage>
</organism>
<proteinExistence type="predicted"/>